<keyword evidence="5" id="KW-0648">Protein biosynthesis</keyword>
<evidence type="ECO:0000313" key="9">
    <source>
        <dbReference type="Proteomes" id="UP001501705"/>
    </source>
</evidence>
<feature type="domain" description="FDX-ACB" evidence="7">
    <location>
        <begin position="291"/>
        <end position="400"/>
    </location>
</feature>
<evidence type="ECO:0000313" key="8">
    <source>
        <dbReference type="EMBL" id="GAA1562362.1"/>
    </source>
</evidence>
<gene>
    <name evidence="8" type="ORF">GCM10009804_18810</name>
</gene>
<dbReference type="Gene3D" id="3.30.70.380">
    <property type="entry name" value="Ferrodoxin-fold anticodon-binding domain"/>
    <property type="match status" value="1"/>
</dbReference>
<evidence type="ECO:0000259" key="7">
    <source>
        <dbReference type="PROSITE" id="PS51447"/>
    </source>
</evidence>
<keyword evidence="2" id="KW-0436">Ligase</keyword>
<evidence type="ECO:0000256" key="1">
    <source>
        <dbReference type="ARBA" id="ARBA00008226"/>
    </source>
</evidence>
<evidence type="ECO:0000256" key="2">
    <source>
        <dbReference type="ARBA" id="ARBA00022598"/>
    </source>
</evidence>
<evidence type="ECO:0000256" key="4">
    <source>
        <dbReference type="ARBA" id="ARBA00022840"/>
    </source>
</evidence>
<dbReference type="InterPro" id="IPR045864">
    <property type="entry name" value="aa-tRNA-synth_II/BPL/LPL"/>
</dbReference>
<dbReference type="InterPro" id="IPR005121">
    <property type="entry name" value="Fdx_antiC-bd"/>
</dbReference>
<sequence>MESAVSVSAGGSVLPSGSVLPAGSGVGGVAVLSVGEVQGALGIRDLSDPGQGAHALQLIVDSVRGALGAAWPYTEVWTRRDHPVVSLADNYDNLGYAAGAVTREARYTRYVSDNEVLRSHTSAMIPPALRELARSDSSDVLMICAGICYRRDSVDWQHTGTPHQLDLWRISRNVTLGEAELEDMIARLVDTVLPGQTYRTVPAVHPYTIHGRQVDVLLDDQWIEIGECGVAAPDVLRLAGLDDSWTGLAMGSGLDRLLMLRKGIHDIRLLRSPEPRVAGQMLDLSPYKPVSAMPPVRRDLSVVVGPDADVSAEVLGDKARAALGPAADAAESLEVLGETSYDDLPTAARERLQLTPGQRNVLVRLILRPVDRTLTDAEANTLRDQVYRALHEGPVLELIG</sequence>
<protein>
    <recommendedName>
        <fullName evidence="7">FDX-ACB domain-containing protein</fullName>
    </recommendedName>
</protein>
<reference evidence="8 9" key="1">
    <citation type="journal article" date="2019" name="Int. J. Syst. Evol. Microbiol.">
        <title>The Global Catalogue of Microorganisms (GCM) 10K type strain sequencing project: providing services to taxonomists for standard genome sequencing and annotation.</title>
        <authorList>
            <consortium name="The Broad Institute Genomics Platform"/>
            <consortium name="The Broad Institute Genome Sequencing Center for Infectious Disease"/>
            <person name="Wu L."/>
            <person name="Ma J."/>
        </authorList>
    </citation>
    <scope>NUCLEOTIDE SEQUENCE [LARGE SCALE GENOMIC DNA]</scope>
    <source>
        <strain evidence="8 9">JCM 15572</strain>
    </source>
</reference>
<name>A0ABN2CR88_9ACTN</name>
<dbReference type="InterPro" id="IPR002319">
    <property type="entry name" value="Phenylalanyl-tRNA_Synthase"/>
</dbReference>
<keyword evidence="6" id="KW-0030">Aminoacyl-tRNA synthetase</keyword>
<dbReference type="InterPro" id="IPR036690">
    <property type="entry name" value="Fdx_antiC-bd_sf"/>
</dbReference>
<dbReference type="Pfam" id="PF01409">
    <property type="entry name" value="tRNA-synt_2d"/>
    <property type="match status" value="1"/>
</dbReference>
<evidence type="ECO:0000256" key="6">
    <source>
        <dbReference type="ARBA" id="ARBA00023146"/>
    </source>
</evidence>
<evidence type="ECO:0000256" key="5">
    <source>
        <dbReference type="ARBA" id="ARBA00022917"/>
    </source>
</evidence>
<comment type="caution">
    <text evidence="8">The sequence shown here is derived from an EMBL/GenBank/DDBJ whole genome shotgun (WGS) entry which is preliminary data.</text>
</comment>
<evidence type="ECO:0000256" key="3">
    <source>
        <dbReference type="ARBA" id="ARBA00022741"/>
    </source>
</evidence>
<dbReference type="SMART" id="SM00896">
    <property type="entry name" value="FDX-ACB"/>
    <property type="match status" value="1"/>
</dbReference>
<keyword evidence="9" id="KW-1185">Reference proteome</keyword>
<accession>A0ABN2CR88</accession>
<keyword evidence="3" id="KW-0547">Nucleotide-binding</keyword>
<dbReference type="EMBL" id="BAAAPH010000005">
    <property type="protein sequence ID" value="GAA1562362.1"/>
    <property type="molecule type" value="Genomic_DNA"/>
</dbReference>
<proteinExistence type="inferred from homology"/>
<comment type="similarity">
    <text evidence="1">Belongs to the class-II aminoacyl-tRNA synthetase family.</text>
</comment>
<dbReference type="Proteomes" id="UP001501705">
    <property type="component" value="Unassembled WGS sequence"/>
</dbReference>
<dbReference type="PROSITE" id="PS51447">
    <property type="entry name" value="FDX_ACB"/>
    <property type="match status" value="1"/>
</dbReference>
<dbReference type="Gene3D" id="3.30.930.10">
    <property type="entry name" value="Bira Bifunctional Protein, Domain 2"/>
    <property type="match status" value="1"/>
</dbReference>
<dbReference type="SUPFAM" id="SSF54991">
    <property type="entry name" value="Anticodon-binding domain of PheRS"/>
    <property type="match status" value="1"/>
</dbReference>
<keyword evidence="4" id="KW-0067">ATP-binding</keyword>
<dbReference type="SUPFAM" id="SSF55681">
    <property type="entry name" value="Class II aaRS and biotin synthetases"/>
    <property type="match status" value="1"/>
</dbReference>
<organism evidence="8 9">
    <name type="scientific">Kribbella hippodromi</name>
    <dbReference type="NCBI Taxonomy" id="434347"/>
    <lineage>
        <taxon>Bacteria</taxon>
        <taxon>Bacillati</taxon>
        <taxon>Actinomycetota</taxon>
        <taxon>Actinomycetes</taxon>
        <taxon>Propionibacteriales</taxon>
        <taxon>Kribbellaceae</taxon>
        <taxon>Kribbella</taxon>
    </lineage>
</organism>